<organism evidence="1 2">
    <name type="scientific">Neorhodopirellula pilleata</name>
    <dbReference type="NCBI Taxonomy" id="2714738"/>
    <lineage>
        <taxon>Bacteria</taxon>
        <taxon>Pseudomonadati</taxon>
        <taxon>Planctomycetota</taxon>
        <taxon>Planctomycetia</taxon>
        <taxon>Pirellulales</taxon>
        <taxon>Pirellulaceae</taxon>
        <taxon>Neorhodopirellula</taxon>
    </lineage>
</organism>
<name>A0A5C6A489_9BACT</name>
<reference evidence="1 2" key="1">
    <citation type="submission" date="2019-02" db="EMBL/GenBank/DDBJ databases">
        <title>Deep-cultivation of Planctomycetes and their phenomic and genomic characterization uncovers novel biology.</title>
        <authorList>
            <person name="Wiegand S."/>
            <person name="Jogler M."/>
            <person name="Boedeker C."/>
            <person name="Pinto D."/>
            <person name="Vollmers J."/>
            <person name="Rivas-Marin E."/>
            <person name="Kohn T."/>
            <person name="Peeters S.H."/>
            <person name="Heuer A."/>
            <person name="Rast P."/>
            <person name="Oberbeckmann S."/>
            <person name="Bunk B."/>
            <person name="Jeske O."/>
            <person name="Meyerdierks A."/>
            <person name="Storesund J.E."/>
            <person name="Kallscheuer N."/>
            <person name="Luecker S."/>
            <person name="Lage O.M."/>
            <person name="Pohl T."/>
            <person name="Merkel B.J."/>
            <person name="Hornburger P."/>
            <person name="Mueller R.-W."/>
            <person name="Bruemmer F."/>
            <person name="Labrenz M."/>
            <person name="Spormann A.M."/>
            <person name="Op Den Camp H."/>
            <person name="Overmann J."/>
            <person name="Amann R."/>
            <person name="Jetten M.S.M."/>
            <person name="Mascher T."/>
            <person name="Medema M.H."/>
            <person name="Devos D.P."/>
            <person name="Kaster A.-K."/>
            <person name="Ovreas L."/>
            <person name="Rohde M."/>
            <person name="Galperin M.Y."/>
            <person name="Jogler C."/>
        </authorList>
    </citation>
    <scope>NUCLEOTIDE SEQUENCE [LARGE SCALE GENOMIC DNA]</scope>
    <source>
        <strain evidence="1 2">Pla100</strain>
    </source>
</reference>
<evidence type="ECO:0000313" key="1">
    <source>
        <dbReference type="EMBL" id="TWT94167.1"/>
    </source>
</evidence>
<dbReference type="Proteomes" id="UP000316213">
    <property type="component" value="Unassembled WGS sequence"/>
</dbReference>
<keyword evidence="2" id="KW-1185">Reference proteome</keyword>
<gene>
    <name evidence="1" type="ORF">Pla100_37770</name>
</gene>
<dbReference type="EMBL" id="SJPM01000008">
    <property type="protein sequence ID" value="TWT94167.1"/>
    <property type="molecule type" value="Genomic_DNA"/>
</dbReference>
<proteinExistence type="predicted"/>
<comment type="caution">
    <text evidence="1">The sequence shown here is derived from an EMBL/GenBank/DDBJ whole genome shotgun (WGS) entry which is preliminary data.</text>
</comment>
<accession>A0A5C6A489</accession>
<sequence>MVDFHLITSGYVLIRISHVIQQQLDETLQRMSRTGVMVLNRLDNPAEIAADDRAAEFTTSIGEPRQIIHMEEPAHV</sequence>
<dbReference type="AlphaFoldDB" id="A0A5C6A489"/>
<protein>
    <submittedName>
        <fullName evidence="1">Uncharacterized protein</fullName>
    </submittedName>
</protein>
<evidence type="ECO:0000313" key="2">
    <source>
        <dbReference type="Proteomes" id="UP000316213"/>
    </source>
</evidence>